<evidence type="ECO:0000313" key="2">
    <source>
        <dbReference type="Proteomes" id="UP001287445"/>
    </source>
</evidence>
<comment type="caution">
    <text evidence="1">The sequence shown here is derived from an EMBL/GenBank/DDBJ whole genome shotgun (WGS) entry which is preliminary data.</text>
</comment>
<dbReference type="AlphaFoldDB" id="A0AAJ2R8R7"/>
<dbReference type="Proteomes" id="UP001287445">
    <property type="component" value="Unassembled WGS sequence"/>
</dbReference>
<evidence type="ECO:0000313" key="1">
    <source>
        <dbReference type="EMBL" id="MDX4958093.1"/>
    </source>
</evidence>
<reference evidence="1" key="1">
    <citation type="submission" date="2023-11" db="EMBL/GenBank/DDBJ databases">
        <title>Identification and selenium tolerance of Delftia acidovorans R3-25.</title>
        <authorList>
            <person name="Zhang S."/>
            <person name="Liu Y."/>
            <person name="Guo Y."/>
        </authorList>
    </citation>
    <scope>NUCLEOTIDE SEQUENCE</scope>
    <source>
        <strain evidence="1">R3-25</strain>
    </source>
</reference>
<name>A0AAJ2R8R7_DELAC</name>
<protein>
    <submittedName>
        <fullName evidence="1">Uncharacterized protein</fullName>
    </submittedName>
</protein>
<accession>A0AAJ2R8R7</accession>
<sequence>MTVAQTQAVTYTGTDTPFIDRIYRSRLTFDPGQTRVVPIALAARFLRHSDIFQEAAPEGEGVGLAAAPVPTQQPDDTAALLEAAKMFEQERRVQEEARFNVLQQIEKMDKQALRDWTKQTYKLDLPGNLGLDKMRERVRGMVDQYGSAP</sequence>
<organism evidence="1 2">
    <name type="scientific">Delftia acidovorans</name>
    <name type="common">Pseudomonas acidovorans</name>
    <name type="synonym">Comamonas acidovorans</name>
    <dbReference type="NCBI Taxonomy" id="80866"/>
    <lineage>
        <taxon>Bacteria</taxon>
        <taxon>Pseudomonadati</taxon>
        <taxon>Pseudomonadota</taxon>
        <taxon>Betaproteobacteria</taxon>
        <taxon>Burkholderiales</taxon>
        <taxon>Comamonadaceae</taxon>
        <taxon>Delftia</taxon>
    </lineage>
</organism>
<gene>
    <name evidence="1" type="ORF">SGN30_32125</name>
</gene>
<dbReference type="EMBL" id="JAWWMZ010000025">
    <property type="protein sequence ID" value="MDX4958093.1"/>
    <property type="molecule type" value="Genomic_DNA"/>
</dbReference>
<dbReference type="RefSeq" id="WP_319077099.1">
    <property type="nucleotide sequence ID" value="NZ_JAWWMZ010000025.1"/>
</dbReference>
<proteinExistence type="predicted"/>